<comment type="caution">
    <text evidence="10">The sequence shown here is derived from an EMBL/GenBank/DDBJ whole genome shotgun (WGS) entry which is preliminary data.</text>
</comment>
<keyword evidence="5" id="KW-0804">Transcription</keyword>
<dbReference type="FunFam" id="1.10.10.10:FF:000005">
    <property type="entry name" value="Two-component system response regulator"/>
    <property type="match status" value="1"/>
</dbReference>
<dbReference type="AlphaFoldDB" id="A0A7W4W2C5"/>
<dbReference type="GO" id="GO:0006355">
    <property type="term" value="P:regulation of DNA-templated transcription"/>
    <property type="evidence" value="ECO:0007669"/>
    <property type="project" value="InterPro"/>
</dbReference>
<feature type="domain" description="Response regulatory" evidence="8">
    <location>
        <begin position="2"/>
        <end position="116"/>
    </location>
</feature>
<dbReference type="Proteomes" id="UP000537130">
    <property type="component" value="Unassembled WGS sequence"/>
</dbReference>
<evidence type="ECO:0000313" key="11">
    <source>
        <dbReference type="Proteomes" id="UP000537130"/>
    </source>
</evidence>
<keyword evidence="2" id="KW-0902">Two-component regulatory system</keyword>
<dbReference type="Gene3D" id="3.40.50.2300">
    <property type="match status" value="1"/>
</dbReference>
<keyword evidence="4 7" id="KW-0238">DNA-binding</keyword>
<evidence type="ECO:0000256" key="4">
    <source>
        <dbReference type="ARBA" id="ARBA00023125"/>
    </source>
</evidence>
<feature type="domain" description="OmpR/PhoB-type" evidence="9">
    <location>
        <begin position="124"/>
        <end position="222"/>
    </location>
</feature>
<proteinExistence type="predicted"/>
<dbReference type="InterPro" id="IPR036388">
    <property type="entry name" value="WH-like_DNA-bd_sf"/>
</dbReference>
<dbReference type="SMART" id="SM00862">
    <property type="entry name" value="Trans_reg_C"/>
    <property type="match status" value="1"/>
</dbReference>
<evidence type="ECO:0000313" key="10">
    <source>
        <dbReference type="EMBL" id="MBB3046165.1"/>
    </source>
</evidence>
<evidence type="ECO:0000256" key="2">
    <source>
        <dbReference type="ARBA" id="ARBA00023012"/>
    </source>
</evidence>
<keyword evidence="1 6" id="KW-0597">Phosphoprotein</keyword>
<dbReference type="InterPro" id="IPR039420">
    <property type="entry name" value="WalR-like"/>
</dbReference>
<evidence type="ECO:0000259" key="8">
    <source>
        <dbReference type="PROSITE" id="PS50110"/>
    </source>
</evidence>
<dbReference type="PROSITE" id="PS50110">
    <property type="entry name" value="RESPONSE_REGULATORY"/>
    <property type="match status" value="1"/>
</dbReference>
<evidence type="ECO:0000256" key="3">
    <source>
        <dbReference type="ARBA" id="ARBA00023015"/>
    </source>
</evidence>
<sequence length="226" mass="25813">MRVLIVEDEPDLLDYLAKSFESEDFACDRSADGEDALFLGEEYDYDLAVVDIGLPKLDGIQVVSRWRKNNRNFPVLILTARGRWQDKVEGLEAGADDYVVKPFQIEEILARANALIRRSAGHASPELRYGPIVIDTRAKSVLVGEKRLELTTYEYNALEYLAHRSGQTVSKSELTEHLYDQDFDRDSNVIEVFIARLRKKLDPDSTLKPITTVRGRGYRFDLKAEQ</sequence>
<gene>
    <name evidence="10" type="ORF">FHR99_000401</name>
</gene>
<keyword evidence="3" id="KW-0805">Transcription regulation</keyword>
<accession>A0A7W4W2C5</accession>
<dbReference type="PROSITE" id="PS51755">
    <property type="entry name" value="OMPR_PHOB"/>
    <property type="match status" value="1"/>
</dbReference>
<keyword evidence="11" id="KW-1185">Reference proteome</keyword>
<protein>
    <submittedName>
        <fullName evidence="10">Two-component system response regulator PhoP</fullName>
    </submittedName>
</protein>
<dbReference type="InterPro" id="IPR011006">
    <property type="entry name" value="CheY-like_superfamily"/>
</dbReference>
<dbReference type="CDD" id="cd00383">
    <property type="entry name" value="trans_reg_C"/>
    <property type="match status" value="1"/>
</dbReference>
<dbReference type="PANTHER" id="PTHR48111:SF37">
    <property type="entry name" value="RESPONSE REGULATOR PROTEIN CARR"/>
    <property type="match status" value="1"/>
</dbReference>
<evidence type="ECO:0000256" key="5">
    <source>
        <dbReference type="ARBA" id="ARBA00023163"/>
    </source>
</evidence>
<dbReference type="InterPro" id="IPR001867">
    <property type="entry name" value="OmpR/PhoB-type_DNA-bd"/>
</dbReference>
<dbReference type="FunFam" id="3.40.50.2300:FF:000002">
    <property type="entry name" value="DNA-binding response regulator PhoP"/>
    <property type="match status" value="1"/>
</dbReference>
<evidence type="ECO:0000256" key="1">
    <source>
        <dbReference type="ARBA" id="ARBA00022553"/>
    </source>
</evidence>
<dbReference type="SUPFAM" id="SSF46894">
    <property type="entry name" value="C-terminal effector domain of the bipartite response regulators"/>
    <property type="match status" value="1"/>
</dbReference>
<dbReference type="InterPro" id="IPR016032">
    <property type="entry name" value="Sig_transdc_resp-reg_C-effctor"/>
</dbReference>
<dbReference type="Gene3D" id="1.10.10.10">
    <property type="entry name" value="Winged helix-like DNA-binding domain superfamily/Winged helix DNA-binding domain"/>
    <property type="match status" value="1"/>
</dbReference>
<evidence type="ECO:0000256" key="6">
    <source>
        <dbReference type="PROSITE-ProRule" id="PRU00169"/>
    </source>
</evidence>
<dbReference type="RefSeq" id="WP_183408864.1">
    <property type="nucleotide sequence ID" value="NZ_JACHWY010000001.1"/>
</dbReference>
<name>A0A7W4W2C5_9GAMM</name>
<feature type="modified residue" description="4-aspartylphosphate" evidence="6">
    <location>
        <position position="51"/>
    </location>
</feature>
<dbReference type="GO" id="GO:0000976">
    <property type="term" value="F:transcription cis-regulatory region binding"/>
    <property type="evidence" value="ECO:0007669"/>
    <property type="project" value="TreeGrafter"/>
</dbReference>
<dbReference type="InterPro" id="IPR001789">
    <property type="entry name" value="Sig_transdc_resp-reg_receiver"/>
</dbReference>
<dbReference type="GO" id="GO:0005829">
    <property type="term" value="C:cytosol"/>
    <property type="evidence" value="ECO:0007669"/>
    <property type="project" value="TreeGrafter"/>
</dbReference>
<dbReference type="EMBL" id="JACHWY010000001">
    <property type="protein sequence ID" value="MBB3046165.1"/>
    <property type="molecule type" value="Genomic_DNA"/>
</dbReference>
<reference evidence="10 11" key="1">
    <citation type="submission" date="2020-08" db="EMBL/GenBank/DDBJ databases">
        <title>Genomic Encyclopedia of Type Strains, Phase III (KMG-III): the genomes of soil and plant-associated and newly described type strains.</title>
        <authorList>
            <person name="Whitman W."/>
        </authorList>
    </citation>
    <scope>NUCLEOTIDE SEQUENCE [LARGE SCALE GENOMIC DNA]</scope>
    <source>
        <strain evidence="10 11">CECT 8654</strain>
    </source>
</reference>
<evidence type="ECO:0000256" key="7">
    <source>
        <dbReference type="PROSITE-ProRule" id="PRU01091"/>
    </source>
</evidence>
<dbReference type="SMART" id="SM00448">
    <property type="entry name" value="REC"/>
    <property type="match status" value="1"/>
</dbReference>
<dbReference type="GO" id="GO:0032993">
    <property type="term" value="C:protein-DNA complex"/>
    <property type="evidence" value="ECO:0007669"/>
    <property type="project" value="TreeGrafter"/>
</dbReference>
<evidence type="ECO:0000259" key="9">
    <source>
        <dbReference type="PROSITE" id="PS51755"/>
    </source>
</evidence>
<organism evidence="10 11">
    <name type="scientific">Litorivivens lipolytica</name>
    <dbReference type="NCBI Taxonomy" id="1524264"/>
    <lineage>
        <taxon>Bacteria</taxon>
        <taxon>Pseudomonadati</taxon>
        <taxon>Pseudomonadota</taxon>
        <taxon>Gammaproteobacteria</taxon>
        <taxon>Litorivivens</taxon>
    </lineage>
</organism>
<dbReference type="Pfam" id="PF00072">
    <property type="entry name" value="Response_reg"/>
    <property type="match status" value="1"/>
</dbReference>
<dbReference type="SUPFAM" id="SSF52172">
    <property type="entry name" value="CheY-like"/>
    <property type="match status" value="1"/>
</dbReference>
<dbReference type="CDD" id="cd19934">
    <property type="entry name" value="REC_OmpR_EcPhoP-like"/>
    <property type="match status" value="1"/>
</dbReference>
<dbReference type="PANTHER" id="PTHR48111">
    <property type="entry name" value="REGULATOR OF RPOS"/>
    <property type="match status" value="1"/>
</dbReference>
<dbReference type="Pfam" id="PF00486">
    <property type="entry name" value="Trans_reg_C"/>
    <property type="match status" value="1"/>
</dbReference>
<dbReference type="GO" id="GO:0000156">
    <property type="term" value="F:phosphorelay response regulator activity"/>
    <property type="evidence" value="ECO:0007669"/>
    <property type="project" value="TreeGrafter"/>
</dbReference>
<dbReference type="Gene3D" id="6.10.250.690">
    <property type="match status" value="1"/>
</dbReference>
<feature type="DNA-binding region" description="OmpR/PhoB-type" evidence="7">
    <location>
        <begin position="124"/>
        <end position="222"/>
    </location>
</feature>